<evidence type="ECO:0000256" key="2">
    <source>
        <dbReference type="ARBA" id="ARBA00023002"/>
    </source>
</evidence>
<name>A0A382FBA7_9ZZZZ</name>
<dbReference type="InterPro" id="IPR016163">
    <property type="entry name" value="Ald_DH_C"/>
</dbReference>
<feature type="non-terminal residue" evidence="5">
    <location>
        <position position="1"/>
    </location>
</feature>
<evidence type="ECO:0000256" key="3">
    <source>
        <dbReference type="ARBA" id="ARBA00023027"/>
    </source>
</evidence>
<dbReference type="InterPro" id="IPR016162">
    <property type="entry name" value="Ald_DH_N"/>
</dbReference>
<dbReference type="Gene3D" id="3.40.605.10">
    <property type="entry name" value="Aldehyde Dehydrogenase, Chain A, domain 1"/>
    <property type="match status" value="1"/>
</dbReference>
<sequence length="256" mass="27063">VQSLGGAKNHMVVLPDADIEQAADALIGAAYGSAGERCMAISVAVAVGDAGDRLRDALIPRIAAIKTGPGDGPDIDMGPLITHEHLERVTSYIVKGQAEGADLVVDGRKVADLGWGQGFFLGPSLFDHASTDMQIYRDEIFGPVLTMLRADNLDQALDIVNGHEYANGAAVFTRSGKAAREFSNRVDAGMVGVNVPIPVPMAFYSFGGNKRSFFGDTNVHGTEGIRFYTRTKTITSRWPAGLPGEAGSLDMPTLGD</sequence>
<evidence type="ECO:0000256" key="1">
    <source>
        <dbReference type="ARBA" id="ARBA00013048"/>
    </source>
</evidence>
<dbReference type="Gene3D" id="3.40.309.10">
    <property type="entry name" value="Aldehyde Dehydrogenase, Chain A, domain 2"/>
    <property type="match status" value="1"/>
</dbReference>
<accession>A0A382FBA7</accession>
<proteinExistence type="predicted"/>
<dbReference type="AlphaFoldDB" id="A0A382FBA7"/>
<dbReference type="InterPro" id="IPR015590">
    <property type="entry name" value="Aldehyde_DH_dom"/>
</dbReference>
<dbReference type="SUPFAM" id="SSF53720">
    <property type="entry name" value="ALDH-like"/>
    <property type="match status" value="1"/>
</dbReference>
<dbReference type="PANTHER" id="PTHR43866">
    <property type="entry name" value="MALONATE-SEMIALDEHYDE DEHYDROGENASE"/>
    <property type="match status" value="1"/>
</dbReference>
<dbReference type="Pfam" id="PF00171">
    <property type="entry name" value="Aldedh"/>
    <property type="match status" value="1"/>
</dbReference>
<dbReference type="EMBL" id="UINC01048715">
    <property type="protein sequence ID" value="SVB59594.1"/>
    <property type="molecule type" value="Genomic_DNA"/>
</dbReference>
<dbReference type="GO" id="GO:0006574">
    <property type="term" value="P:L-valine catabolic process"/>
    <property type="evidence" value="ECO:0007669"/>
    <property type="project" value="TreeGrafter"/>
</dbReference>
<keyword evidence="3" id="KW-0520">NAD</keyword>
<dbReference type="GO" id="GO:0006210">
    <property type="term" value="P:thymine catabolic process"/>
    <property type="evidence" value="ECO:0007669"/>
    <property type="project" value="TreeGrafter"/>
</dbReference>
<reference evidence="5" key="1">
    <citation type="submission" date="2018-05" db="EMBL/GenBank/DDBJ databases">
        <authorList>
            <person name="Lanie J.A."/>
            <person name="Ng W.-L."/>
            <person name="Kazmierczak K.M."/>
            <person name="Andrzejewski T.M."/>
            <person name="Davidsen T.M."/>
            <person name="Wayne K.J."/>
            <person name="Tettelin H."/>
            <person name="Glass J.I."/>
            <person name="Rusch D."/>
            <person name="Podicherti R."/>
            <person name="Tsui H.-C.T."/>
            <person name="Winkler M.E."/>
        </authorList>
    </citation>
    <scope>NUCLEOTIDE SEQUENCE</scope>
</reference>
<protein>
    <recommendedName>
        <fullName evidence="1">methylmalonate-semialdehyde dehydrogenase (CoA acylating)</fullName>
        <ecNumber evidence="1">1.2.1.27</ecNumber>
    </recommendedName>
</protein>
<dbReference type="InterPro" id="IPR010061">
    <property type="entry name" value="MeMal-semiAld_DH"/>
</dbReference>
<dbReference type="InterPro" id="IPR016160">
    <property type="entry name" value="Ald_DH_CS_CYS"/>
</dbReference>
<dbReference type="EC" id="1.2.1.27" evidence="1"/>
<dbReference type="GO" id="GO:0004491">
    <property type="term" value="F:methylmalonate-semialdehyde dehydrogenase (acylating, NAD) activity"/>
    <property type="evidence" value="ECO:0007669"/>
    <property type="project" value="UniProtKB-EC"/>
</dbReference>
<organism evidence="5">
    <name type="scientific">marine metagenome</name>
    <dbReference type="NCBI Taxonomy" id="408172"/>
    <lineage>
        <taxon>unclassified sequences</taxon>
        <taxon>metagenomes</taxon>
        <taxon>ecological metagenomes</taxon>
    </lineage>
</organism>
<dbReference type="InterPro" id="IPR016161">
    <property type="entry name" value="Ald_DH/histidinol_DH"/>
</dbReference>
<dbReference type="FunFam" id="3.40.309.10:FF:000002">
    <property type="entry name" value="Methylmalonate-semialdehyde dehydrogenase (Acylating)"/>
    <property type="match status" value="1"/>
</dbReference>
<evidence type="ECO:0000313" key="5">
    <source>
        <dbReference type="EMBL" id="SVB59594.1"/>
    </source>
</evidence>
<keyword evidence="2" id="KW-0560">Oxidoreductase</keyword>
<dbReference type="PANTHER" id="PTHR43866:SF4">
    <property type="entry name" value="MALONATE-SEMIALDEHYDE DEHYDROGENASE"/>
    <property type="match status" value="1"/>
</dbReference>
<evidence type="ECO:0000259" key="4">
    <source>
        <dbReference type="Pfam" id="PF00171"/>
    </source>
</evidence>
<gene>
    <name evidence="5" type="ORF">METZ01_LOCUS212448</name>
</gene>
<dbReference type="PROSITE" id="PS00070">
    <property type="entry name" value="ALDEHYDE_DEHYDR_CYS"/>
    <property type="match status" value="1"/>
</dbReference>
<feature type="domain" description="Aldehyde dehydrogenase" evidence="4">
    <location>
        <begin position="5"/>
        <end position="234"/>
    </location>
</feature>